<gene>
    <name evidence="1" type="ORF">ABID16_001675</name>
</gene>
<dbReference type="SUPFAM" id="SSF81301">
    <property type="entry name" value="Nucleotidyltransferase"/>
    <property type="match status" value="1"/>
</dbReference>
<name>A0ABV2J019_9HYPH</name>
<evidence type="ECO:0000313" key="2">
    <source>
        <dbReference type="Proteomes" id="UP001549047"/>
    </source>
</evidence>
<reference evidence="1 2" key="1">
    <citation type="submission" date="2024-06" db="EMBL/GenBank/DDBJ databases">
        <title>Genomic Encyclopedia of Type Strains, Phase IV (KMG-IV): sequencing the most valuable type-strain genomes for metagenomic binning, comparative biology and taxonomic classification.</title>
        <authorList>
            <person name="Goeker M."/>
        </authorList>
    </citation>
    <scope>NUCLEOTIDE SEQUENCE [LARGE SCALE GENOMIC DNA]</scope>
    <source>
        <strain evidence="1 2">DSM 29780</strain>
    </source>
</reference>
<sequence length="253" mass="28949">MSRHVDGLIATPSQKPFQAEYQPLLSDIGFLLMSEPGLRVHSVYVYGSIAEGRAIPEKSDLDLSLILFQPLSREESFLLETCKARFEAAYPFLTKVDFDVGSLQDLRSEKTALAWSYWLKHHCRCIAGEDLSTEIEPYRPSLRLALAVNGDYSAVLHRYLAEIKASKTRALTQRLLKEASRKAIRSTNILRTEHATDWPATLEDHVDRMGRLYPERREDMEMLLTCATSPQSAPDDFAARLERFVKWMDEARR</sequence>
<dbReference type="EMBL" id="JBEPMB010000001">
    <property type="protein sequence ID" value="MET3613370.1"/>
    <property type="molecule type" value="Genomic_DNA"/>
</dbReference>
<dbReference type="Proteomes" id="UP001549047">
    <property type="component" value="Unassembled WGS sequence"/>
</dbReference>
<accession>A0ABV2J019</accession>
<evidence type="ECO:0000313" key="1">
    <source>
        <dbReference type="EMBL" id="MET3613370.1"/>
    </source>
</evidence>
<dbReference type="RefSeq" id="WP_354555845.1">
    <property type="nucleotide sequence ID" value="NZ_JBEPMB010000001.1"/>
</dbReference>
<protein>
    <submittedName>
        <fullName evidence="1">Nucleotidyltransferase</fullName>
    </submittedName>
</protein>
<dbReference type="InterPro" id="IPR043519">
    <property type="entry name" value="NT_sf"/>
</dbReference>
<keyword evidence="2" id="KW-1185">Reference proteome</keyword>
<comment type="caution">
    <text evidence="1">The sequence shown here is derived from an EMBL/GenBank/DDBJ whole genome shotgun (WGS) entry which is preliminary data.</text>
</comment>
<dbReference type="CDD" id="cd05403">
    <property type="entry name" value="NT_KNTase_like"/>
    <property type="match status" value="1"/>
</dbReference>
<proteinExistence type="predicted"/>
<organism evidence="1 2">
    <name type="scientific">Rhizobium aquaticum</name>
    <dbReference type="NCBI Taxonomy" id="1549636"/>
    <lineage>
        <taxon>Bacteria</taxon>
        <taxon>Pseudomonadati</taxon>
        <taxon>Pseudomonadota</taxon>
        <taxon>Alphaproteobacteria</taxon>
        <taxon>Hyphomicrobiales</taxon>
        <taxon>Rhizobiaceae</taxon>
        <taxon>Rhizobium/Agrobacterium group</taxon>
        <taxon>Rhizobium</taxon>
    </lineage>
</organism>
<dbReference type="Gene3D" id="3.30.460.10">
    <property type="entry name" value="Beta Polymerase, domain 2"/>
    <property type="match status" value="1"/>
</dbReference>